<evidence type="ECO:0000256" key="1">
    <source>
        <dbReference type="ARBA" id="ARBA00022448"/>
    </source>
</evidence>
<dbReference type="Gene3D" id="3.40.50.300">
    <property type="entry name" value="P-loop containing nucleotide triphosphate hydrolases"/>
    <property type="match status" value="1"/>
</dbReference>
<gene>
    <name evidence="12" type="primary">modC</name>
    <name evidence="12" type="ORF">CK501_08180</name>
</gene>
<keyword evidence="1" id="KW-0813">Transport</keyword>
<dbReference type="PROSITE" id="PS50893">
    <property type="entry name" value="ABC_TRANSPORTER_2"/>
    <property type="match status" value="1"/>
</dbReference>
<dbReference type="SMART" id="SM00382">
    <property type="entry name" value="AAA"/>
    <property type="match status" value="1"/>
</dbReference>
<keyword evidence="4" id="KW-0997">Cell inner membrane</keyword>
<sequence>MSIELAFRLDRGDFSLDLSLALPGAGVSAVFGPSGCGKTTLLRIMAGLERLAVGHLRVGGRTWQDVNQFVPPHQRAVGYVFQEPSLFPHRSVEGNLRYGLRRSQGSGDSARLEQSIELLGIRHLLARRPHQLSGGEQQRVAIARALAMEPALLLLDEPLAGLDQERRGEILPYLERLHRELVLPMVYVSHSREEVARLADHLVLMDAGRVQAEGALTDVFARLDLAIAGQPGAETVLEGVVDDYDPRDGVVRVNSDAGPLHAVLGQMETGQPVRLQVQARDVSVALTAPQDSSILNVMPARIEDLAEQGTGHVMLRLRVGDTVLLARVSRRSARELSLAPGLEVHAQVKSVALLG</sequence>
<dbReference type="InterPro" id="IPR017871">
    <property type="entry name" value="ABC_transporter-like_CS"/>
</dbReference>
<evidence type="ECO:0000256" key="3">
    <source>
        <dbReference type="ARBA" id="ARBA00022505"/>
    </source>
</evidence>
<evidence type="ECO:0000256" key="4">
    <source>
        <dbReference type="ARBA" id="ARBA00022519"/>
    </source>
</evidence>
<accession>A0A2A2F4P1</accession>
<protein>
    <submittedName>
        <fullName evidence="12">Molybdenum ABC transporter ATP-binding protein</fullName>
    </submittedName>
</protein>
<comment type="caution">
    <text evidence="12">The sequence shown here is derived from an EMBL/GenBank/DDBJ whole genome shotgun (WGS) entry which is preliminary data.</text>
</comment>
<dbReference type="InterPro" id="IPR004606">
    <property type="entry name" value="Mop_domain"/>
</dbReference>
<dbReference type="Proteomes" id="UP000218896">
    <property type="component" value="Unassembled WGS sequence"/>
</dbReference>
<dbReference type="InterPro" id="IPR003439">
    <property type="entry name" value="ABC_transporter-like_ATP-bd"/>
</dbReference>
<evidence type="ECO:0000256" key="6">
    <source>
        <dbReference type="ARBA" id="ARBA00022840"/>
    </source>
</evidence>
<keyword evidence="6 12" id="KW-0067">ATP-binding</keyword>
<keyword evidence="7" id="KW-1278">Translocase</keyword>
<keyword evidence="2" id="KW-1003">Cell membrane</keyword>
<keyword evidence="13" id="KW-1185">Reference proteome</keyword>
<keyword evidence="5" id="KW-0547">Nucleotide-binding</keyword>
<dbReference type="PANTHER" id="PTHR43514">
    <property type="entry name" value="ABC TRANSPORTER I FAMILY MEMBER 10"/>
    <property type="match status" value="1"/>
</dbReference>
<dbReference type="AlphaFoldDB" id="A0A2A2F4P1"/>
<dbReference type="PROSITE" id="PS51866">
    <property type="entry name" value="MOP"/>
    <property type="match status" value="1"/>
</dbReference>
<evidence type="ECO:0000259" key="10">
    <source>
        <dbReference type="PROSITE" id="PS50893"/>
    </source>
</evidence>
<dbReference type="GO" id="GO:0016887">
    <property type="term" value="F:ATP hydrolysis activity"/>
    <property type="evidence" value="ECO:0007669"/>
    <property type="project" value="InterPro"/>
</dbReference>
<dbReference type="SUPFAM" id="SSF50331">
    <property type="entry name" value="MOP-like"/>
    <property type="match status" value="1"/>
</dbReference>
<feature type="domain" description="ABC transporter" evidence="10">
    <location>
        <begin position="1"/>
        <end position="232"/>
    </location>
</feature>
<evidence type="ECO:0000256" key="7">
    <source>
        <dbReference type="ARBA" id="ARBA00022967"/>
    </source>
</evidence>
<dbReference type="InterPro" id="IPR011868">
    <property type="entry name" value="ModC_ABC_ATP-bd"/>
</dbReference>
<evidence type="ECO:0000313" key="13">
    <source>
        <dbReference type="Proteomes" id="UP000218896"/>
    </source>
</evidence>
<dbReference type="GO" id="GO:0016020">
    <property type="term" value="C:membrane"/>
    <property type="evidence" value="ECO:0007669"/>
    <property type="project" value="InterPro"/>
</dbReference>
<dbReference type="EMBL" id="NSKD01000003">
    <property type="protein sequence ID" value="PAU80416.1"/>
    <property type="molecule type" value="Genomic_DNA"/>
</dbReference>
<dbReference type="InterPro" id="IPR027417">
    <property type="entry name" value="P-loop_NTPase"/>
</dbReference>
<dbReference type="RefSeq" id="WP_095617258.1">
    <property type="nucleotide sequence ID" value="NZ_NSKD01000003.1"/>
</dbReference>
<proteinExistence type="predicted"/>
<evidence type="ECO:0000256" key="9">
    <source>
        <dbReference type="PROSITE-ProRule" id="PRU01213"/>
    </source>
</evidence>
<organism evidence="12 13">
    <name type="scientific">Halovibrio salipaludis</name>
    <dbReference type="NCBI Taxonomy" id="2032626"/>
    <lineage>
        <taxon>Bacteria</taxon>
        <taxon>Pseudomonadati</taxon>
        <taxon>Pseudomonadota</taxon>
        <taxon>Gammaproteobacteria</taxon>
        <taxon>Oceanospirillales</taxon>
        <taxon>Halomonadaceae</taxon>
        <taxon>Halovibrio</taxon>
    </lineage>
</organism>
<evidence type="ECO:0000256" key="2">
    <source>
        <dbReference type="ARBA" id="ARBA00022475"/>
    </source>
</evidence>
<dbReference type="Pfam" id="PF00005">
    <property type="entry name" value="ABC_tran"/>
    <property type="match status" value="1"/>
</dbReference>
<dbReference type="InterPro" id="IPR003593">
    <property type="entry name" value="AAA+_ATPase"/>
</dbReference>
<dbReference type="InterPro" id="IPR008995">
    <property type="entry name" value="Mo/tungstate-bd_C_term_dom"/>
</dbReference>
<evidence type="ECO:0000256" key="5">
    <source>
        <dbReference type="ARBA" id="ARBA00022741"/>
    </source>
</evidence>
<dbReference type="Gene3D" id="2.40.50.100">
    <property type="match status" value="1"/>
</dbReference>
<dbReference type="SUPFAM" id="SSF52540">
    <property type="entry name" value="P-loop containing nucleoside triphosphate hydrolases"/>
    <property type="match status" value="1"/>
</dbReference>
<reference evidence="12 13" key="1">
    <citation type="submission" date="2017-08" db="EMBL/GenBank/DDBJ databases">
        <title>Halovibrio sewagensis sp. nov., isolated from wastewater of high salinity.</title>
        <authorList>
            <person name="Dong X."/>
            <person name="Zhang G."/>
        </authorList>
    </citation>
    <scope>NUCLEOTIDE SEQUENCE [LARGE SCALE GENOMIC DNA]</scope>
    <source>
        <strain evidence="12 13">YL5-2</strain>
    </source>
</reference>
<dbReference type="InterPro" id="IPR005116">
    <property type="entry name" value="Transp-assoc_OB_typ1"/>
</dbReference>
<dbReference type="InterPro" id="IPR050334">
    <property type="entry name" value="Molybdenum_import_ModC"/>
</dbReference>
<keyword evidence="3 9" id="KW-0500">Molybdenum</keyword>
<keyword evidence="8" id="KW-0472">Membrane</keyword>
<dbReference type="GO" id="GO:0140359">
    <property type="term" value="F:ABC-type transporter activity"/>
    <property type="evidence" value="ECO:0007669"/>
    <property type="project" value="InterPro"/>
</dbReference>
<dbReference type="PROSITE" id="PS00211">
    <property type="entry name" value="ABC_TRANSPORTER_1"/>
    <property type="match status" value="1"/>
</dbReference>
<dbReference type="GO" id="GO:0005524">
    <property type="term" value="F:ATP binding"/>
    <property type="evidence" value="ECO:0007669"/>
    <property type="project" value="UniProtKB-KW"/>
</dbReference>
<evidence type="ECO:0000256" key="8">
    <source>
        <dbReference type="ARBA" id="ARBA00023136"/>
    </source>
</evidence>
<name>A0A2A2F4P1_9GAMM</name>
<dbReference type="OrthoDB" id="9802264at2"/>
<feature type="domain" description="Mop" evidence="11">
    <location>
        <begin position="291"/>
        <end position="355"/>
    </location>
</feature>
<dbReference type="NCBIfam" id="TIGR02142">
    <property type="entry name" value="modC_ABC"/>
    <property type="match status" value="1"/>
</dbReference>
<dbReference type="PANTHER" id="PTHR43514:SF10">
    <property type="entry name" value="MOLYBDENUM IMPORT ATP-BINDING PROTEIN MODC 2"/>
    <property type="match status" value="1"/>
</dbReference>
<dbReference type="GO" id="GO:0015098">
    <property type="term" value="F:molybdate ion transmembrane transporter activity"/>
    <property type="evidence" value="ECO:0007669"/>
    <property type="project" value="InterPro"/>
</dbReference>
<evidence type="ECO:0000313" key="12">
    <source>
        <dbReference type="EMBL" id="PAU80416.1"/>
    </source>
</evidence>
<dbReference type="Pfam" id="PF03459">
    <property type="entry name" value="TOBE"/>
    <property type="match status" value="1"/>
</dbReference>
<evidence type="ECO:0000259" key="11">
    <source>
        <dbReference type="PROSITE" id="PS51866"/>
    </source>
</evidence>